<dbReference type="RefSeq" id="WP_116180687.1">
    <property type="nucleotide sequence ID" value="NZ_CP144375.1"/>
</dbReference>
<evidence type="ECO:0000256" key="1">
    <source>
        <dbReference type="ARBA" id="ARBA00022857"/>
    </source>
</evidence>
<organism evidence="4 5">
    <name type="scientific">Kutzneria buriramensis</name>
    <dbReference type="NCBI Taxonomy" id="1045776"/>
    <lineage>
        <taxon>Bacteria</taxon>
        <taxon>Bacillati</taxon>
        <taxon>Actinomycetota</taxon>
        <taxon>Actinomycetes</taxon>
        <taxon>Pseudonocardiales</taxon>
        <taxon>Pseudonocardiaceae</taxon>
        <taxon>Kutzneria</taxon>
    </lineage>
</organism>
<dbReference type="InterPro" id="IPR020843">
    <property type="entry name" value="ER"/>
</dbReference>
<dbReference type="GO" id="GO:0005829">
    <property type="term" value="C:cytosol"/>
    <property type="evidence" value="ECO:0007669"/>
    <property type="project" value="TreeGrafter"/>
</dbReference>
<dbReference type="GO" id="GO:0003960">
    <property type="term" value="F:quinone reductase (NADPH) activity"/>
    <property type="evidence" value="ECO:0007669"/>
    <property type="project" value="TreeGrafter"/>
</dbReference>
<dbReference type="EMBL" id="QUNO01000021">
    <property type="protein sequence ID" value="REH32566.1"/>
    <property type="molecule type" value="Genomic_DNA"/>
</dbReference>
<feature type="domain" description="Enoyl reductase (ER)" evidence="3">
    <location>
        <begin position="10"/>
        <end position="326"/>
    </location>
</feature>
<dbReference type="Pfam" id="PF00107">
    <property type="entry name" value="ADH_zinc_N"/>
    <property type="match status" value="1"/>
</dbReference>
<evidence type="ECO:0000256" key="2">
    <source>
        <dbReference type="ARBA" id="ARBA00023002"/>
    </source>
</evidence>
<comment type="caution">
    <text evidence="4">The sequence shown here is derived from an EMBL/GenBank/DDBJ whole genome shotgun (WGS) entry which is preliminary data.</text>
</comment>
<dbReference type="SUPFAM" id="SSF51735">
    <property type="entry name" value="NAD(P)-binding Rossmann-fold domains"/>
    <property type="match status" value="1"/>
</dbReference>
<dbReference type="InterPro" id="IPR002364">
    <property type="entry name" value="Quin_OxRdtase/zeta-crystal_CS"/>
</dbReference>
<keyword evidence="5" id="KW-1185">Reference proteome</keyword>
<dbReference type="GO" id="GO:0070402">
    <property type="term" value="F:NADPH binding"/>
    <property type="evidence" value="ECO:0007669"/>
    <property type="project" value="TreeGrafter"/>
</dbReference>
<dbReference type="PROSITE" id="PS01162">
    <property type="entry name" value="QOR_ZETA_CRYSTAL"/>
    <property type="match status" value="1"/>
</dbReference>
<dbReference type="InterPro" id="IPR011032">
    <property type="entry name" value="GroES-like_sf"/>
</dbReference>
<keyword evidence="2" id="KW-0560">Oxidoreductase</keyword>
<reference evidence="4 5" key="1">
    <citation type="submission" date="2018-08" db="EMBL/GenBank/DDBJ databases">
        <title>Genomic Encyclopedia of Archaeal and Bacterial Type Strains, Phase II (KMG-II): from individual species to whole genera.</title>
        <authorList>
            <person name="Goeker M."/>
        </authorList>
    </citation>
    <scope>NUCLEOTIDE SEQUENCE [LARGE SCALE GENOMIC DNA]</scope>
    <source>
        <strain evidence="4 5">DSM 45791</strain>
    </source>
</reference>
<evidence type="ECO:0000259" key="3">
    <source>
        <dbReference type="SMART" id="SM00829"/>
    </source>
</evidence>
<protein>
    <submittedName>
        <fullName evidence="4">NADPH2:quinone reductase</fullName>
    </submittedName>
</protein>
<dbReference type="Pfam" id="PF08240">
    <property type="entry name" value="ADH_N"/>
    <property type="match status" value="1"/>
</dbReference>
<dbReference type="InterPro" id="IPR013149">
    <property type="entry name" value="ADH-like_C"/>
</dbReference>
<dbReference type="SMART" id="SM00829">
    <property type="entry name" value="PKS_ER"/>
    <property type="match status" value="1"/>
</dbReference>
<dbReference type="InterPro" id="IPR036291">
    <property type="entry name" value="NAD(P)-bd_dom_sf"/>
</dbReference>
<evidence type="ECO:0000313" key="5">
    <source>
        <dbReference type="Proteomes" id="UP000256269"/>
    </source>
</evidence>
<evidence type="ECO:0000313" key="4">
    <source>
        <dbReference type="EMBL" id="REH32566.1"/>
    </source>
</evidence>
<dbReference type="OrthoDB" id="9805883at2"/>
<dbReference type="GO" id="GO:0035925">
    <property type="term" value="F:mRNA 3'-UTR AU-rich region binding"/>
    <property type="evidence" value="ECO:0007669"/>
    <property type="project" value="TreeGrafter"/>
</dbReference>
<dbReference type="AlphaFoldDB" id="A0A3E0GYU5"/>
<dbReference type="Proteomes" id="UP000256269">
    <property type="component" value="Unassembled WGS sequence"/>
</dbReference>
<dbReference type="PANTHER" id="PTHR48106">
    <property type="entry name" value="QUINONE OXIDOREDUCTASE PIG3-RELATED"/>
    <property type="match status" value="1"/>
</dbReference>
<name>A0A3E0GYU5_9PSEU</name>
<dbReference type="GO" id="GO:0008270">
    <property type="term" value="F:zinc ion binding"/>
    <property type="evidence" value="ECO:0007669"/>
    <property type="project" value="InterPro"/>
</dbReference>
<sequence length="330" mass="33741">MLTMPIDSYGAPDVLRPVRVPVPEPAAGQVRIAAEAISVGFAQTQIRRDIFPAPVWRPKLPVVLGGDVVGVVAALGPDVTGVGVGDRVGAFLLEGAYADHVVAEAATLIPVPAELDAGAATVLAGSGPIAVGVLSEGRLAAGETVLVHAAAGGIGHLAVQLAKLAGAGLVVATASTPAKLEFARSLGADVVVDYTKPDWADEVRAATDGRGVDLVLDSVGGDVLRQGIQLLAPSGRLVFFGSAGGGREIPSVSVMDLIGLKHVTGFALNTWRRAHPDAFRDGVAELTEHLRAGRVVSAVHARLPLSDAARGHEMVEGRQHHGTVVLVPSV</sequence>
<dbReference type="PANTHER" id="PTHR48106:SF13">
    <property type="entry name" value="QUINONE OXIDOREDUCTASE-RELATED"/>
    <property type="match status" value="1"/>
</dbReference>
<gene>
    <name evidence="4" type="ORF">BCF44_121115</name>
</gene>
<proteinExistence type="predicted"/>
<dbReference type="Gene3D" id="3.90.180.10">
    <property type="entry name" value="Medium-chain alcohol dehydrogenases, catalytic domain"/>
    <property type="match status" value="1"/>
</dbReference>
<accession>A0A3E0GYU5</accession>
<dbReference type="Gene3D" id="3.40.50.720">
    <property type="entry name" value="NAD(P)-binding Rossmann-like Domain"/>
    <property type="match status" value="1"/>
</dbReference>
<dbReference type="InterPro" id="IPR013154">
    <property type="entry name" value="ADH-like_N"/>
</dbReference>
<keyword evidence="1" id="KW-0521">NADP</keyword>
<dbReference type="SUPFAM" id="SSF50129">
    <property type="entry name" value="GroES-like"/>
    <property type="match status" value="1"/>
</dbReference>